<reference evidence="2 3" key="1">
    <citation type="journal article" date="2012" name="J. Bacteriol.">
        <title>Genome Sequence of the Bacteriocin-Producing Strain Lactococcus garvieae DCC43.</title>
        <authorList>
            <person name="Gabrielsen C."/>
            <person name="Brede D.A."/>
            <person name="Hernandez P.E."/>
            <person name="Nes I.F."/>
            <person name="Diep D.B."/>
        </authorList>
    </citation>
    <scope>NUCLEOTIDE SEQUENCE [LARGE SCALE GENOMIC DNA]</scope>
    <source>
        <strain evidence="2 3">DCC43</strain>
    </source>
</reference>
<name>K2QCM7_9LACT</name>
<dbReference type="eggNOG" id="ENOG5032SE8">
    <property type="taxonomic scope" value="Bacteria"/>
</dbReference>
<keyword evidence="1" id="KW-0812">Transmembrane</keyword>
<keyword evidence="1" id="KW-1133">Transmembrane helix</keyword>
<dbReference type="Proteomes" id="UP000006787">
    <property type="component" value="Unassembled WGS sequence"/>
</dbReference>
<dbReference type="RefSeq" id="WP_003135869.1">
    <property type="nucleotide sequence ID" value="NZ_AMQS01000018.1"/>
</dbReference>
<protein>
    <submittedName>
        <fullName evidence="2">Uncharacterized protein</fullName>
    </submittedName>
</protein>
<evidence type="ECO:0000313" key="3">
    <source>
        <dbReference type="Proteomes" id="UP000006787"/>
    </source>
</evidence>
<proteinExistence type="predicted"/>
<dbReference type="AlphaFoldDB" id="K2QCM7"/>
<keyword evidence="1" id="KW-0472">Membrane</keyword>
<evidence type="ECO:0000313" key="2">
    <source>
        <dbReference type="EMBL" id="EKF51222.1"/>
    </source>
</evidence>
<organism evidence="2 3">
    <name type="scientific">Lactococcus garvieae DCC43</name>
    <dbReference type="NCBI Taxonomy" id="1231377"/>
    <lineage>
        <taxon>Bacteria</taxon>
        <taxon>Bacillati</taxon>
        <taxon>Bacillota</taxon>
        <taxon>Bacilli</taxon>
        <taxon>Lactobacillales</taxon>
        <taxon>Streptococcaceae</taxon>
        <taxon>Lactococcus</taxon>
    </lineage>
</organism>
<sequence length="174" mass="19454">MIEGKQTVAESTQNSEEKKKKKRWFLLLLLLFFILAGGFLWWRSHSSNFDNNAHAYDDPIRVGKQWKAGDLVIAGFGEVPVNHKDKNIKMTLGNSKINKAYFKYKVTVQEGKREITVLDSKLIKPGNAITEVPTKKLSLKPGKYPMTITTSAFSLKDGKSPLNGSSVDAVLVVQ</sequence>
<feature type="transmembrane region" description="Helical" evidence="1">
    <location>
        <begin position="24"/>
        <end position="42"/>
    </location>
</feature>
<gene>
    <name evidence="2" type="ORF">C426_1361</name>
</gene>
<comment type="caution">
    <text evidence="2">The sequence shown here is derived from an EMBL/GenBank/DDBJ whole genome shotgun (WGS) entry which is preliminary data.</text>
</comment>
<dbReference type="EMBL" id="AMQS01000018">
    <property type="protein sequence ID" value="EKF51222.1"/>
    <property type="molecule type" value="Genomic_DNA"/>
</dbReference>
<dbReference type="PATRIC" id="fig|1231377.3.peg.1357"/>
<accession>K2QCM7</accession>
<evidence type="ECO:0000256" key="1">
    <source>
        <dbReference type="SAM" id="Phobius"/>
    </source>
</evidence>